<gene>
    <name evidence="1" type="ORF">FZ934_07935</name>
</gene>
<dbReference type="OrthoDB" id="7478737at2"/>
<evidence type="ECO:0000313" key="1">
    <source>
        <dbReference type="EMBL" id="QFY60368.1"/>
    </source>
</evidence>
<dbReference type="NCBIfam" id="TIGR01563">
    <property type="entry name" value="gp16_SPP1"/>
    <property type="match status" value="1"/>
</dbReference>
<evidence type="ECO:0000313" key="2">
    <source>
        <dbReference type="Proteomes" id="UP000326881"/>
    </source>
</evidence>
<dbReference type="Pfam" id="PF05521">
    <property type="entry name" value="Phage_HCP"/>
    <property type="match status" value="1"/>
</dbReference>
<dbReference type="InterPro" id="IPR008767">
    <property type="entry name" value="Phage_SPP1_head-tail_adaptor"/>
</dbReference>
<dbReference type="KEGG" id="rgr:FZ934_07935"/>
<sequence>MGASHVRSGKLDNTIVLWSATYVDDGYGNLVPQETEFATLRAQIIEESTDEFMRNYGASTERLKIFRTRFIDGVYVSMTVIHNGVTYNLKQIKEIGRRRGLELRCVAVGA</sequence>
<protein>
    <submittedName>
        <fullName evidence="1">Phage head closure protein</fullName>
    </submittedName>
</protein>
<keyword evidence="2" id="KW-1185">Reference proteome</keyword>
<dbReference type="InterPro" id="IPR038666">
    <property type="entry name" value="SSP1_head-tail_sf"/>
</dbReference>
<proteinExistence type="predicted"/>
<reference evidence="1 2" key="1">
    <citation type="submission" date="2019-08" db="EMBL/GenBank/DDBJ databases">
        <title>Prosopis cineraria nodule microbiome.</title>
        <authorList>
            <person name="Ali R."/>
            <person name="Chaluvadi S.R."/>
            <person name="Wang X."/>
        </authorList>
    </citation>
    <scope>NUCLEOTIDE SEQUENCE [LARGE SCALE GENOMIC DNA]</scope>
    <source>
        <strain evidence="1 2">BG7</strain>
    </source>
</reference>
<dbReference type="AlphaFoldDB" id="A0A5Q0C395"/>
<name>A0A5Q0C395_9HYPH</name>
<dbReference type="Gene3D" id="2.40.10.270">
    <property type="entry name" value="Bacteriophage SPP1 head-tail adaptor protein"/>
    <property type="match status" value="1"/>
</dbReference>
<dbReference type="Proteomes" id="UP000326881">
    <property type="component" value="Chromosome"/>
</dbReference>
<organism evidence="1 2">
    <name type="scientific">Rhizobium grahamii</name>
    <dbReference type="NCBI Taxonomy" id="1120045"/>
    <lineage>
        <taxon>Bacteria</taxon>
        <taxon>Pseudomonadati</taxon>
        <taxon>Pseudomonadota</taxon>
        <taxon>Alphaproteobacteria</taxon>
        <taxon>Hyphomicrobiales</taxon>
        <taxon>Rhizobiaceae</taxon>
        <taxon>Rhizobium/Agrobacterium group</taxon>
        <taxon>Rhizobium</taxon>
    </lineage>
</organism>
<accession>A0A5Q0C395</accession>
<dbReference type="EMBL" id="CP043498">
    <property type="protein sequence ID" value="QFY60368.1"/>
    <property type="molecule type" value="Genomic_DNA"/>
</dbReference>